<feature type="compositionally biased region" description="Polar residues" evidence="2">
    <location>
        <begin position="304"/>
        <end position="326"/>
    </location>
</feature>
<reference evidence="5" key="2">
    <citation type="submission" date="2025-08" db="UniProtKB">
        <authorList>
            <consortium name="RefSeq"/>
        </authorList>
    </citation>
    <scope>IDENTIFICATION</scope>
    <source>
        <strain evidence="5">S238N-H82</strain>
        <tissue evidence="5">Testes</tissue>
    </source>
</reference>
<dbReference type="SMART" id="SM00482">
    <property type="entry name" value="POLAc"/>
    <property type="match status" value="1"/>
</dbReference>
<dbReference type="InterPro" id="IPR002298">
    <property type="entry name" value="DNA_polymerase_A"/>
</dbReference>
<dbReference type="InterPro" id="IPR001098">
    <property type="entry name" value="DNA-dir_DNA_pol_A_palm_dom"/>
</dbReference>
<feature type="compositionally biased region" description="Polar residues" evidence="2">
    <location>
        <begin position="99"/>
        <end position="134"/>
    </location>
</feature>
<dbReference type="OrthoDB" id="275278at2759"/>
<sequence length="1369" mass="151091">MQRIWTPAQPPPDPVEIQVRSPEASVILSVLRRAQRRRPDGRDYYRCLYTKKFGAPPDGSISGNSQSTTGFSQATCSQRSEMNTLSKEKCVSRHPLISTEPSWRGTSDKSSITNPASQISHHLQSSPFPQSTAHNDAPRHQNVTGVIPFSQVVLPGELNNASGHAPQTDMHPFSELTDYKLTNTTTVLDPICAKGKSDASFYQEDVGAEEPLSSQVDLFLSQSSTPVIGCKMSHPTCFLQDAEEENFSGIAGADPVEADREGNRETEESSPLFECSPSHCDNDYKEENKTTSYTGLPLLDDSEPQATCDSDLTATSNHSNGSQKSLDSAFVSSEVKDREICVNHKVDKTMSQQMQDTSIDKQSVQLQLKIMSAEPMIEDHMELSEQMHSLSPQAIQLESSKSVETSSSIERIEDLSFDIGCLADDSDIMEGSSPEMLQAATVLPSQETPLSHNKADVSEYLHTAQTQQTSALVAIKEPVTKANADRIQTAREPTITSTSPCEASVKVRKPNQAICGAYEDKKSQNKESTPHCSDPKSHPQAPGSAIRNKLLLSTPSTVSVTRNGANISDASGSNALFVTPQTAFGNQQGTDKKIVTSKSLSPIETPKQDILRSKNAPSTESHTEMLPMEDKRATPGSAIQTKLQLWTKANRSEATPNIKRTSKSASSSYEPSAKKQQLFPVPQANKRTFKAPFKGEGKQTNQGESKKRKTPEVKDIKSTIRDASVMSQCERQQAVTYILGAGEVSMALVYGDGTSQLREPTTKGIPKDSDNKAVGIAVAVPGPSSGAVQACSGQAKRIRQLQFIMFPLTLDKQDYAEYCRETLTQLMTSKACRVCLDAQELILTMISHFSLDVASVYNWSMVDPKVAGWLLNPDHPPNTFTEVVKMCWKENGQACDNDDDANTLLCQDLSWLLEVMELLRRRLVDCDLLDLYLNVEMKLTPILASMEYHGICVDPQCLIKMGDILKKRIGMVESDAYKAAGHRFLLSSHVQLRTVLFDELHLDERCDNRQKLARTSVNNLKSTSESVLVQLQDLHPLPKLVLEYRKLEKMKSTYVDGILACIKEGKLTATWDHTSAATGRLTSANPNIQSVPKQPLEIVESSHKQPAEGGKHETTTLCAREPYVAREGCSFLSADFQSIEFRLLAHFSKDPSLLKVFQGDDVKDVFMELTSQWMNVPLGSVQTADRERTKRVVYSIMYGVGPEKLATYLNVSAAESKGFISSFLRRFPGVSRFTHKCKEECKAKGHVRTILKRWRLIPNIKSPNFFLRSQAERQAVNFVVQGSAADICKLAMILVGKRLAEEGLKAKLLIQLHDELVFEVADEEVDSVKGVVRDIMQSDALLGGQIKLQVPLRVSVSVGKSWGRMTDLE</sequence>
<dbReference type="CDD" id="cd08638">
    <property type="entry name" value="DNA_pol_A_theta"/>
    <property type="match status" value="1"/>
</dbReference>
<dbReference type="GO" id="GO:0006302">
    <property type="term" value="P:double-strand break repair"/>
    <property type="evidence" value="ECO:0000318"/>
    <property type="project" value="GO_Central"/>
</dbReference>
<organism evidence="4 5">
    <name type="scientific">Branchiostoma floridae</name>
    <name type="common">Florida lancelet</name>
    <name type="synonym">Amphioxus</name>
    <dbReference type="NCBI Taxonomy" id="7739"/>
    <lineage>
        <taxon>Eukaryota</taxon>
        <taxon>Metazoa</taxon>
        <taxon>Chordata</taxon>
        <taxon>Cephalochordata</taxon>
        <taxon>Leptocardii</taxon>
        <taxon>Amphioxiformes</taxon>
        <taxon>Branchiostomatidae</taxon>
        <taxon>Branchiostoma</taxon>
    </lineage>
</organism>
<dbReference type="Gene3D" id="1.20.1060.10">
    <property type="entry name" value="Taq DNA Polymerase, Chain T, domain 4"/>
    <property type="match status" value="1"/>
</dbReference>
<feature type="compositionally biased region" description="Basic and acidic residues" evidence="2">
    <location>
        <begin position="518"/>
        <end position="537"/>
    </location>
</feature>
<reference evidence="4" key="1">
    <citation type="journal article" date="2020" name="Nat. Ecol. Evol.">
        <title>Deeply conserved synteny resolves early events in vertebrate evolution.</title>
        <authorList>
            <person name="Simakov O."/>
            <person name="Marletaz F."/>
            <person name="Yue J.X."/>
            <person name="O'Connell B."/>
            <person name="Jenkins J."/>
            <person name="Brandt A."/>
            <person name="Calef R."/>
            <person name="Tung C.H."/>
            <person name="Huang T.K."/>
            <person name="Schmutz J."/>
            <person name="Satoh N."/>
            <person name="Yu J.K."/>
            <person name="Putnam N.H."/>
            <person name="Green R.E."/>
            <person name="Rokhsar D.S."/>
        </authorList>
    </citation>
    <scope>NUCLEOTIDE SEQUENCE [LARGE SCALE GENOMIC DNA]</scope>
    <source>
        <strain evidence="4">S238N-H82</strain>
    </source>
</reference>
<feature type="compositionally biased region" description="Basic and acidic residues" evidence="2">
    <location>
        <begin position="280"/>
        <end position="289"/>
    </location>
</feature>
<dbReference type="Proteomes" id="UP000001554">
    <property type="component" value="Chromosome 4"/>
</dbReference>
<feature type="compositionally biased region" description="Basic and acidic residues" evidence="2">
    <location>
        <begin position="257"/>
        <end position="267"/>
    </location>
</feature>
<feature type="region of interest" description="Disordered" evidence="2">
    <location>
        <begin position="253"/>
        <end position="327"/>
    </location>
</feature>
<feature type="compositionally biased region" description="Low complexity" evidence="2">
    <location>
        <begin position="663"/>
        <end position="675"/>
    </location>
</feature>
<dbReference type="Gene3D" id="3.30.420.10">
    <property type="entry name" value="Ribonuclease H-like superfamily/Ribonuclease H"/>
    <property type="match status" value="1"/>
</dbReference>
<evidence type="ECO:0000313" key="5">
    <source>
        <dbReference type="RefSeq" id="XP_035673794.1"/>
    </source>
</evidence>
<dbReference type="SUPFAM" id="SSF56672">
    <property type="entry name" value="DNA/RNA polymerases"/>
    <property type="match status" value="1"/>
</dbReference>
<dbReference type="FunFam" id="1.10.150.20:FF:000002">
    <property type="entry name" value="DNA polymerase I"/>
    <property type="match status" value="1"/>
</dbReference>
<gene>
    <name evidence="5" type="primary">LOC118414116</name>
</gene>
<dbReference type="InterPro" id="IPR043502">
    <property type="entry name" value="DNA/RNA_pol_sf"/>
</dbReference>
<feature type="compositionally biased region" description="Polar residues" evidence="2">
    <location>
        <begin position="637"/>
        <end position="659"/>
    </location>
</feature>
<feature type="region of interest" description="Disordered" evidence="2">
    <location>
        <begin position="583"/>
        <end position="714"/>
    </location>
</feature>
<dbReference type="Pfam" id="PF18049">
    <property type="entry name" value="DNA_pol_P_Exo"/>
    <property type="match status" value="1"/>
</dbReference>
<feature type="region of interest" description="Disordered" evidence="2">
    <location>
        <begin position="518"/>
        <end position="543"/>
    </location>
</feature>
<dbReference type="Pfam" id="PF00476">
    <property type="entry name" value="DNA_pol_A"/>
    <property type="match status" value="1"/>
</dbReference>
<evidence type="ECO:0000313" key="4">
    <source>
        <dbReference type="Proteomes" id="UP000001554"/>
    </source>
</evidence>
<dbReference type="GO" id="GO:0006261">
    <property type="term" value="P:DNA-templated DNA replication"/>
    <property type="evidence" value="ECO:0007669"/>
    <property type="project" value="InterPro"/>
</dbReference>
<feature type="domain" description="DNA-directed DNA polymerase family A palm" evidence="3">
    <location>
        <begin position="1119"/>
        <end position="1324"/>
    </location>
</feature>
<dbReference type="GO" id="GO:0003887">
    <property type="term" value="F:DNA-directed DNA polymerase activity"/>
    <property type="evidence" value="ECO:0000318"/>
    <property type="project" value="GO_Central"/>
</dbReference>
<feature type="region of interest" description="Disordered" evidence="2">
    <location>
        <begin position="98"/>
        <end position="141"/>
    </location>
</feature>
<protein>
    <submittedName>
        <fullName evidence="5">DNA polymerase nu-like isoform X1</fullName>
    </submittedName>
</protein>
<dbReference type="PRINTS" id="PR00868">
    <property type="entry name" value="DNAPOLI"/>
</dbReference>
<name>A0A9J7L0B4_BRAFL</name>
<evidence type="ECO:0000256" key="1">
    <source>
        <dbReference type="ARBA" id="ARBA00022705"/>
    </source>
</evidence>
<dbReference type="RefSeq" id="XP_035673794.1">
    <property type="nucleotide sequence ID" value="XM_035817901.1"/>
</dbReference>
<dbReference type="PANTHER" id="PTHR10133">
    <property type="entry name" value="DNA POLYMERASE I"/>
    <property type="match status" value="1"/>
</dbReference>
<dbReference type="InterPro" id="IPR036397">
    <property type="entry name" value="RNaseH_sf"/>
</dbReference>
<dbReference type="GO" id="GO:0003677">
    <property type="term" value="F:DNA binding"/>
    <property type="evidence" value="ECO:0007669"/>
    <property type="project" value="InterPro"/>
</dbReference>
<keyword evidence="1" id="KW-0235">DNA replication</keyword>
<dbReference type="InterPro" id="IPR040940">
    <property type="entry name" value="DNA_pol_P_Exo"/>
</dbReference>
<dbReference type="PANTHER" id="PTHR10133:SF27">
    <property type="entry name" value="DNA POLYMERASE NU"/>
    <property type="match status" value="1"/>
</dbReference>
<dbReference type="KEGG" id="bfo:118414116"/>
<proteinExistence type="predicted"/>
<accession>A0A9J7L0B4</accession>
<dbReference type="Gene3D" id="3.30.70.370">
    <property type="match status" value="1"/>
</dbReference>
<evidence type="ECO:0000256" key="2">
    <source>
        <dbReference type="SAM" id="MobiDB-lite"/>
    </source>
</evidence>
<dbReference type="GeneID" id="118414116"/>
<dbReference type="Gene3D" id="1.10.150.20">
    <property type="entry name" value="5' to 3' exonuclease, C-terminal subdomain"/>
    <property type="match status" value="1"/>
</dbReference>
<keyword evidence="4" id="KW-1185">Reference proteome</keyword>
<evidence type="ECO:0000259" key="3">
    <source>
        <dbReference type="SMART" id="SM00482"/>
    </source>
</evidence>